<keyword evidence="3" id="KW-1185">Reference proteome</keyword>
<dbReference type="SMART" id="SM00421">
    <property type="entry name" value="HTH_LUXR"/>
    <property type="match status" value="1"/>
</dbReference>
<evidence type="ECO:0000259" key="1">
    <source>
        <dbReference type="SMART" id="SM00421"/>
    </source>
</evidence>
<gene>
    <name evidence="2" type="ORF">SAMN02745132_03443</name>
</gene>
<name>A0A1T4V9N0_9GAMM</name>
<evidence type="ECO:0000313" key="3">
    <source>
        <dbReference type="Proteomes" id="UP000190162"/>
    </source>
</evidence>
<evidence type="ECO:0000313" key="2">
    <source>
        <dbReference type="EMBL" id="SKA61231.1"/>
    </source>
</evidence>
<feature type="domain" description="HTH luxR-type" evidence="1">
    <location>
        <begin position="16"/>
        <end position="73"/>
    </location>
</feature>
<dbReference type="Gene3D" id="1.10.10.10">
    <property type="entry name" value="Winged helix-like DNA-binding domain superfamily/Winged helix DNA-binding domain"/>
    <property type="match status" value="1"/>
</dbReference>
<protein>
    <submittedName>
        <fullName evidence="2">Regulatory protein, luxR family</fullName>
    </submittedName>
</protein>
<organism evidence="2 3">
    <name type="scientific">Enterovibrio nigricans DSM 22720</name>
    <dbReference type="NCBI Taxonomy" id="1121868"/>
    <lineage>
        <taxon>Bacteria</taxon>
        <taxon>Pseudomonadati</taxon>
        <taxon>Pseudomonadota</taxon>
        <taxon>Gammaproteobacteria</taxon>
        <taxon>Vibrionales</taxon>
        <taxon>Vibrionaceae</taxon>
        <taxon>Enterovibrio</taxon>
    </lineage>
</organism>
<dbReference type="GO" id="GO:0006355">
    <property type="term" value="P:regulation of DNA-templated transcription"/>
    <property type="evidence" value="ECO:0007669"/>
    <property type="project" value="InterPro"/>
</dbReference>
<accession>A0A1T4V9N0</accession>
<dbReference type="GO" id="GO:0003677">
    <property type="term" value="F:DNA binding"/>
    <property type="evidence" value="ECO:0007669"/>
    <property type="project" value="InterPro"/>
</dbReference>
<dbReference type="EMBL" id="FUXU01000055">
    <property type="protein sequence ID" value="SKA61231.1"/>
    <property type="molecule type" value="Genomic_DNA"/>
</dbReference>
<reference evidence="3" key="1">
    <citation type="submission" date="2017-02" db="EMBL/GenBank/DDBJ databases">
        <authorList>
            <person name="Varghese N."/>
            <person name="Submissions S."/>
        </authorList>
    </citation>
    <scope>NUCLEOTIDE SEQUENCE [LARGE SCALE GENOMIC DNA]</scope>
    <source>
        <strain evidence="3">DSM 22720</strain>
    </source>
</reference>
<dbReference type="InterPro" id="IPR000792">
    <property type="entry name" value="Tscrpt_reg_LuxR_C"/>
</dbReference>
<dbReference type="InterPro" id="IPR016032">
    <property type="entry name" value="Sig_transdc_resp-reg_C-effctor"/>
</dbReference>
<proteinExistence type="predicted"/>
<dbReference type="InterPro" id="IPR036388">
    <property type="entry name" value="WH-like_DNA-bd_sf"/>
</dbReference>
<dbReference type="Proteomes" id="UP000190162">
    <property type="component" value="Unassembled WGS sequence"/>
</dbReference>
<dbReference type="AlphaFoldDB" id="A0A1T4V9N0"/>
<dbReference type="SUPFAM" id="SSF46894">
    <property type="entry name" value="C-terminal effector domain of the bipartite response regulators"/>
    <property type="match status" value="1"/>
</dbReference>
<sequence>MNLHTEGLLPFLVTLFPELTKSEAESLYLLSIGMQNKDVGEIKCRTEHTIKKNIIAMFEKFNVNKQSELRIIYHCRLMTYMTFNIK</sequence>